<evidence type="ECO:0000313" key="2">
    <source>
        <dbReference type="EMBL" id="PSV00499.1"/>
    </source>
</evidence>
<organism evidence="2 3">
    <name type="scientific">Photobacterium kishitanii</name>
    <dbReference type="NCBI Taxonomy" id="318456"/>
    <lineage>
        <taxon>Bacteria</taxon>
        <taxon>Pseudomonadati</taxon>
        <taxon>Pseudomonadota</taxon>
        <taxon>Gammaproteobacteria</taxon>
        <taxon>Vibrionales</taxon>
        <taxon>Vibrionaceae</taxon>
        <taxon>Photobacterium</taxon>
    </lineage>
</organism>
<dbReference type="Proteomes" id="UP000241426">
    <property type="component" value="Unassembled WGS sequence"/>
</dbReference>
<gene>
    <name evidence="2" type="ORF">C9J27_05025</name>
</gene>
<evidence type="ECO:0000256" key="1">
    <source>
        <dbReference type="SAM" id="Phobius"/>
    </source>
</evidence>
<name>A0A2T3KLG3_9GAMM</name>
<comment type="caution">
    <text evidence="2">The sequence shown here is derived from an EMBL/GenBank/DDBJ whole genome shotgun (WGS) entry which is preliminary data.</text>
</comment>
<evidence type="ECO:0000313" key="3">
    <source>
        <dbReference type="Proteomes" id="UP000241426"/>
    </source>
</evidence>
<reference evidence="2 3" key="1">
    <citation type="submission" date="2018-01" db="EMBL/GenBank/DDBJ databases">
        <title>Whole genome sequencing of Histamine producing bacteria.</title>
        <authorList>
            <person name="Butler K."/>
        </authorList>
    </citation>
    <scope>NUCLEOTIDE SEQUENCE [LARGE SCALE GENOMIC DNA]</scope>
    <source>
        <strain evidence="2 3">FS-7.2</strain>
    </source>
</reference>
<proteinExistence type="predicted"/>
<accession>A0A2T3KLG3</accession>
<keyword evidence="1" id="KW-1133">Transmembrane helix</keyword>
<dbReference type="AlphaFoldDB" id="A0A2T3KLG3"/>
<dbReference type="RefSeq" id="WP_107289129.1">
    <property type="nucleotide sequence ID" value="NZ_PYNF01000003.1"/>
</dbReference>
<dbReference type="EMBL" id="PYNF01000003">
    <property type="protein sequence ID" value="PSV00499.1"/>
    <property type="molecule type" value="Genomic_DNA"/>
</dbReference>
<sequence length="135" mass="14501">MLELLGVGDELFFTGLFLAGVLPSGIALLLNYRAQTQAKILSFFRGLALAFTTVNALISLVLVSKPIFAVFISLLSLKGHTNYTSYAVDVINSYSDEIKSGIVVAMITSLCILISSIANALGDRFGETRKFSTNS</sequence>
<keyword evidence="1" id="KW-0812">Transmembrane</keyword>
<keyword evidence="1" id="KW-0472">Membrane</keyword>
<feature type="transmembrane region" description="Helical" evidence="1">
    <location>
        <begin position="44"/>
        <end position="77"/>
    </location>
</feature>
<protein>
    <submittedName>
        <fullName evidence="2">Uncharacterized protein</fullName>
    </submittedName>
</protein>
<feature type="transmembrane region" description="Helical" evidence="1">
    <location>
        <begin position="12"/>
        <end position="32"/>
    </location>
</feature>
<feature type="transmembrane region" description="Helical" evidence="1">
    <location>
        <begin position="102"/>
        <end position="122"/>
    </location>
</feature>